<evidence type="ECO:0000256" key="9">
    <source>
        <dbReference type="ARBA" id="ARBA00023053"/>
    </source>
</evidence>
<dbReference type="InterPro" id="IPR005106">
    <property type="entry name" value="Asp/hSer_DH_NAD-bd"/>
</dbReference>
<evidence type="ECO:0000256" key="11">
    <source>
        <dbReference type="ARBA" id="ARBA00048841"/>
    </source>
</evidence>
<accession>A0A9D1SZU2</accession>
<dbReference type="Pfam" id="PF00742">
    <property type="entry name" value="Homoserine_dh"/>
    <property type="match status" value="1"/>
</dbReference>
<comment type="pathway">
    <text evidence="1 12">Amino-acid biosynthesis; L-threonine biosynthesis; L-threonine from L-aspartate: step 3/5.</text>
</comment>
<keyword evidence="10 12" id="KW-0486">Methionine biosynthesis</keyword>
<comment type="catalytic activity">
    <reaction evidence="11">
        <text>L-homoserine + NADP(+) = L-aspartate 4-semialdehyde + NADPH + H(+)</text>
        <dbReference type="Rhea" id="RHEA:15761"/>
        <dbReference type="ChEBI" id="CHEBI:15378"/>
        <dbReference type="ChEBI" id="CHEBI:57476"/>
        <dbReference type="ChEBI" id="CHEBI:57783"/>
        <dbReference type="ChEBI" id="CHEBI:58349"/>
        <dbReference type="ChEBI" id="CHEBI:537519"/>
        <dbReference type="EC" id="1.1.1.3"/>
    </reaction>
    <physiologicalReaction direction="right-to-left" evidence="11">
        <dbReference type="Rhea" id="RHEA:15763"/>
    </physiologicalReaction>
</comment>
<evidence type="ECO:0000256" key="3">
    <source>
        <dbReference type="ARBA" id="ARBA00006753"/>
    </source>
</evidence>
<dbReference type="NCBIfam" id="NF004976">
    <property type="entry name" value="PRK06349.1"/>
    <property type="match status" value="1"/>
</dbReference>
<sequence length="404" mass="44116">MIQIAILGYGTVGSGVYEITQKNAKSIKRKSGKEIVVKRILDLREFDDHPHKELFTKDFDDILNDSDISIVVETIGGLEPAYRFTKSALLAGKSVVTSNKELVATHGTELLRIAREQNVNYLFEASVGGGIPIIRPLNGCLAANEITEIFGILNGTTNYILTKMIKDGESFADALRQAQEKGYAERNPEADVEGHDACRKICILASLAFGKAVDADKIHTEGITNITLEDVREAADLGYVIKLIGYTKKTEDGRAICRVSPMLVPEGNPLSGVEDVFNAIMVRGDSIGDVMFYGRGAGKLPTASAVVADVIDIVKGADNKNFIWDEAPEGYMACYKEAVVSLFVRAKGVTKDDVEKVFGSDTVFGRADELCFITPPDKEKELDKKLEALGGEIISRIRVMQEED</sequence>
<dbReference type="Gene3D" id="3.40.50.720">
    <property type="entry name" value="NAD(P)-binding Rossmann-like Domain"/>
    <property type="match status" value="1"/>
</dbReference>
<reference evidence="16" key="2">
    <citation type="journal article" date="2021" name="PeerJ">
        <title>Extensive microbial diversity within the chicken gut microbiome revealed by metagenomics and culture.</title>
        <authorList>
            <person name="Gilroy R."/>
            <person name="Ravi A."/>
            <person name="Getino M."/>
            <person name="Pursley I."/>
            <person name="Horton D.L."/>
            <person name="Alikhan N.F."/>
            <person name="Baker D."/>
            <person name="Gharbi K."/>
            <person name="Hall N."/>
            <person name="Watson M."/>
            <person name="Adriaenssens E.M."/>
            <person name="Foster-Nyarko E."/>
            <person name="Jarju S."/>
            <person name="Secka A."/>
            <person name="Antonio M."/>
            <person name="Oren A."/>
            <person name="Chaudhuri R.R."/>
            <person name="La Ragione R."/>
            <person name="Hildebrand F."/>
            <person name="Pallen M.J."/>
        </authorList>
    </citation>
    <scope>NUCLEOTIDE SEQUENCE</scope>
    <source>
        <strain evidence="16">4920</strain>
    </source>
</reference>
<dbReference type="Pfam" id="PF03447">
    <property type="entry name" value="NAD_binding_3"/>
    <property type="match status" value="1"/>
</dbReference>
<organism evidence="16 17">
    <name type="scientific">Candidatus Aphodoplasma excrementigallinarum</name>
    <dbReference type="NCBI Taxonomy" id="2840673"/>
    <lineage>
        <taxon>Bacteria</taxon>
        <taxon>Bacillati</taxon>
        <taxon>Bacillota</taxon>
        <taxon>Clostridia</taxon>
        <taxon>Eubacteriales</taxon>
        <taxon>Candidatus Aphodoplasma</taxon>
    </lineage>
</organism>
<dbReference type="GO" id="GO:0009088">
    <property type="term" value="P:threonine biosynthetic process"/>
    <property type="evidence" value="ECO:0007669"/>
    <property type="project" value="UniProtKB-KW"/>
</dbReference>
<keyword evidence="8 12" id="KW-0560">Oxidoreductase</keyword>
<protein>
    <recommendedName>
        <fullName evidence="5 12">Homoserine dehydrogenase</fullName>
        <ecNumber evidence="4 12">1.1.1.3</ecNumber>
    </recommendedName>
</protein>
<dbReference type="GO" id="GO:0004412">
    <property type="term" value="F:homoserine dehydrogenase activity"/>
    <property type="evidence" value="ECO:0007669"/>
    <property type="project" value="UniProtKB-EC"/>
</dbReference>
<dbReference type="InterPro" id="IPR036291">
    <property type="entry name" value="NAD(P)-bd_dom_sf"/>
</dbReference>
<dbReference type="SUPFAM" id="SSF55347">
    <property type="entry name" value="Glyceraldehyde-3-phosphate dehydrogenase-like, C-terminal domain"/>
    <property type="match status" value="1"/>
</dbReference>
<dbReference type="PANTHER" id="PTHR43331:SF1">
    <property type="entry name" value="HOMOSERINE DEHYDROGENASE"/>
    <property type="match status" value="1"/>
</dbReference>
<evidence type="ECO:0000256" key="13">
    <source>
        <dbReference type="RuleBase" id="RU004171"/>
    </source>
</evidence>
<evidence type="ECO:0000256" key="10">
    <source>
        <dbReference type="ARBA" id="ARBA00023167"/>
    </source>
</evidence>
<reference evidence="16" key="1">
    <citation type="submission" date="2020-10" db="EMBL/GenBank/DDBJ databases">
        <authorList>
            <person name="Gilroy R."/>
        </authorList>
    </citation>
    <scope>NUCLEOTIDE SEQUENCE</scope>
    <source>
        <strain evidence="16">4920</strain>
    </source>
</reference>
<evidence type="ECO:0000313" key="16">
    <source>
        <dbReference type="EMBL" id="HIV02845.1"/>
    </source>
</evidence>
<feature type="domain" description="Homoserine dehydrogenase catalytic" evidence="14">
    <location>
        <begin position="132"/>
        <end position="311"/>
    </location>
</feature>
<comment type="caution">
    <text evidence="16">The sequence shown here is derived from an EMBL/GenBank/DDBJ whole genome shotgun (WGS) entry which is preliminary data.</text>
</comment>
<dbReference type="EMBL" id="DVOF01000133">
    <property type="protein sequence ID" value="HIV02845.1"/>
    <property type="molecule type" value="Genomic_DNA"/>
</dbReference>
<dbReference type="AlphaFoldDB" id="A0A9D1SZU2"/>
<proteinExistence type="inferred from homology"/>
<evidence type="ECO:0000256" key="1">
    <source>
        <dbReference type="ARBA" id="ARBA00005056"/>
    </source>
</evidence>
<dbReference type="GO" id="GO:0050661">
    <property type="term" value="F:NADP binding"/>
    <property type="evidence" value="ECO:0007669"/>
    <property type="project" value="InterPro"/>
</dbReference>
<dbReference type="Proteomes" id="UP000886743">
    <property type="component" value="Unassembled WGS sequence"/>
</dbReference>
<dbReference type="EC" id="1.1.1.3" evidence="4 12"/>
<evidence type="ECO:0000256" key="6">
    <source>
        <dbReference type="ARBA" id="ARBA00022605"/>
    </source>
</evidence>
<dbReference type="Gene3D" id="3.30.360.10">
    <property type="entry name" value="Dihydrodipicolinate Reductase, domain 2"/>
    <property type="match status" value="1"/>
</dbReference>
<evidence type="ECO:0000256" key="12">
    <source>
        <dbReference type="RuleBase" id="RU000579"/>
    </source>
</evidence>
<dbReference type="InterPro" id="IPR019811">
    <property type="entry name" value="HDH_CS"/>
</dbReference>
<dbReference type="GO" id="GO:0009086">
    <property type="term" value="P:methionine biosynthetic process"/>
    <property type="evidence" value="ECO:0007669"/>
    <property type="project" value="UniProtKB-KW"/>
</dbReference>
<evidence type="ECO:0000313" key="17">
    <source>
        <dbReference type="Proteomes" id="UP000886743"/>
    </source>
</evidence>
<dbReference type="FunFam" id="3.30.360.10:FF:000005">
    <property type="entry name" value="Homoserine dehydrogenase"/>
    <property type="match status" value="1"/>
</dbReference>
<evidence type="ECO:0000256" key="7">
    <source>
        <dbReference type="ARBA" id="ARBA00022697"/>
    </source>
</evidence>
<dbReference type="PANTHER" id="PTHR43331">
    <property type="entry name" value="HOMOSERINE DEHYDROGENASE"/>
    <property type="match status" value="1"/>
</dbReference>
<evidence type="ECO:0000256" key="4">
    <source>
        <dbReference type="ARBA" id="ARBA00013213"/>
    </source>
</evidence>
<evidence type="ECO:0000256" key="8">
    <source>
        <dbReference type="ARBA" id="ARBA00023002"/>
    </source>
</evidence>
<evidence type="ECO:0000256" key="2">
    <source>
        <dbReference type="ARBA" id="ARBA00005062"/>
    </source>
</evidence>
<gene>
    <name evidence="16" type="ORF">IAC74_04665</name>
</gene>
<evidence type="ECO:0000256" key="5">
    <source>
        <dbReference type="ARBA" id="ARBA00013376"/>
    </source>
</evidence>
<evidence type="ECO:0000259" key="14">
    <source>
        <dbReference type="Pfam" id="PF00742"/>
    </source>
</evidence>
<keyword evidence="12" id="KW-0521">NADP</keyword>
<dbReference type="PROSITE" id="PS01042">
    <property type="entry name" value="HOMOSER_DHGENASE"/>
    <property type="match status" value="1"/>
</dbReference>
<comment type="similarity">
    <text evidence="3 13">Belongs to the homoserine dehydrogenase family.</text>
</comment>
<evidence type="ECO:0000259" key="15">
    <source>
        <dbReference type="Pfam" id="PF03447"/>
    </source>
</evidence>
<comment type="pathway">
    <text evidence="2 12">Amino-acid biosynthesis; L-methionine biosynthesis via de novo pathway; L-homoserine from L-aspartate: step 3/3.</text>
</comment>
<feature type="domain" description="Aspartate/homoserine dehydrogenase NAD-binding" evidence="15">
    <location>
        <begin position="8"/>
        <end position="124"/>
    </location>
</feature>
<dbReference type="SUPFAM" id="SSF51735">
    <property type="entry name" value="NAD(P)-binding Rossmann-fold domains"/>
    <property type="match status" value="1"/>
</dbReference>
<keyword evidence="7 12" id="KW-0791">Threonine biosynthesis</keyword>
<keyword evidence="9" id="KW-0915">Sodium</keyword>
<keyword evidence="6 12" id="KW-0028">Amino-acid biosynthesis</keyword>
<dbReference type="InterPro" id="IPR001342">
    <property type="entry name" value="HDH_cat"/>
</dbReference>
<name>A0A9D1SZU2_9FIRM</name>